<accession>A0A0D0BRA2</accession>
<evidence type="ECO:0000313" key="2">
    <source>
        <dbReference type="EMBL" id="KIK52169.1"/>
    </source>
</evidence>
<dbReference type="OrthoDB" id="3222453at2759"/>
<organism evidence="2 3">
    <name type="scientific">Collybiopsis luxurians FD-317 M1</name>
    <dbReference type="NCBI Taxonomy" id="944289"/>
    <lineage>
        <taxon>Eukaryota</taxon>
        <taxon>Fungi</taxon>
        <taxon>Dikarya</taxon>
        <taxon>Basidiomycota</taxon>
        <taxon>Agaricomycotina</taxon>
        <taxon>Agaricomycetes</taxon>
        <taxon>Agaricomycetidae</taxon>
        <taxon>Agaricales</taxon>
        <taxon>Marasmiineae</taxon>
        <taxon>Omphalotaceae</taxon>
        <taxon>Collybiopsis</taxon>
        <taxon>Collybiopsis luxurians</taxon>
    </lineage>
</organism>
<evidence type="ECO:0000313" key="3">
    <source>
        <dbReference type="Proteomes" id="UP000053593"/>
    </source>
</evidence>
<dbReference type="HOGENOM" id="CLU_021108_6_1_1"/>
<keyword evidence="3" id="KW-1185">Reference proteome</keyword>
<evidence type="ECO:0000256" key="1">
    <source>
        <dbReference type="SAM" id="MobiDB-lite"/>
    </source>
</evidence>
<dbReference type="AlphaFoldDB" id="A0A0D0BRA2"/>
<proteinExistence type="predicted"/>
<dbReference type="EMBL" id="KN834847">
    <property type="protein sequence ID" value="KIK52169.1"/>
    <property type="molecule type" value="Genomic_DNA"/>
</dbReference>
<name>A0A0D0BRA2_9AGAR</name>
<reference evidence="2 3" key="1">
    <citation type="submission" date="2014-04" db="EMBL/GenBank/DDBJ databases">
        <title>Evolutionary Origins and Diversification of the Mycorrhizal Mutualists.</title>
        <authorList>
            <consortium name="DOE Joint Genome Institute"/>
            <consortium name="Mycorrhizal Genomics Consortium"/>
            <person name="Kohler A."/>
            <person name="Kuo A."/>
            <person name="Nagy L.G."/>
            <person name="Floudas D."/>
            <person name="Copeland A."/>
            <person name="Barry K.W."/>
            <person name="Cichocki N."/>
            <person name="Veneault-Fourrey C."/>
            <person name="LaButti K."/>
            <person name="Lindquist E.A."/>
            <person name="Lipzen A."/>
            <person name="Lundell T."/>
            <person name="Morin E."/>
            <person name="Murat C."/>
            <person name="Riley R."/>
            <person name="Ohm R."/>
            <person name="Sun H."/>
            <person name="Tunlid A."/>
            <person name="Henrissat B."/>
            <person name="Grigoriev I.V."/>
            <person name="Hibbett D.S."/>
            <person name="Martin F."/>
        </authorList>
    </citation>
    <scope>NUCLEOTIDE SEQUENCE [LARGE SCALE GENOMIC DNA]</scope>
    <source>
        <strain evidence="2 3">FD-317 M1</strain>
    </source>
</reference>
<gene>
    <name evidence="2" type="ORF">GYMLUDRAFT_971155</name>
</gene>
<sequence>MPNNPQLFHGANRFSINGGTFYNGSPPNPLPNPPPAPIPCDERGEYVRLLLPKKRGYPLWNPRPVGQLPDAYRANGVTIGDIGIMNEFGDFDYLFNIGLPPNNPNQGRVPHDFIPLPQALNNWSETDVDLRPGCYIASNHAYFRRSYSQHIAGYPQIPKVPEEVGAGLIFKTSTSRGALLILPEGGTRYDHPAMAMFFEHATRCAKSWFKFINHVLLRGVNEIYLVTGCDKTRAWGVACFSDADPRNVLLEYVPRLPRIAGMKPGYLFRRSDSTLASAGADDILENQSGCTFLRGFRITARTGPQSQEEISITKHSDWSTDGGLQKPPGTSKKRHGSNRKYSGQQMYHPSNVINKWILSKYQDVDIAITHDDDWASVIRTEDKEIPGDSELIDRIRSKPLSRVKTPRAVL</sequence>
<dbReference type="Proteomes" id="UP000053593">
    <property type="component" value="Unassembled WGS sequence"/>
</dbReference>
<feature type="region of interest" description="Disordered" evidence="1">
    <location>
        <begin position="304"/>
        <end position="345"/>
    </location>
</feature>
<protein>
    <submittedName>
        <fullName evidence="2">Uncharacterized protein</fullName>
    </submittedName>
</protein>